<feature type="region of interest" description="Disordered" evidence="1">
    <location>
        <begin position="151"/>
        <end position="179"/>
    </location>
</feature>
<dbReference type="EMBL" id="WIGM01001743">
    <property type="protein sequence ID" value="KAF6790021.1"/>
    <property type="molecule type" value="Genomic_DNA"/>
</dbReference>
<dbReference type="Proteomes" id="UP000639643">
    <property type="component" value="Unassembled WGS sequence"/>
</dbReference>
<name>A0A8H6IQ48_9PEZI</name>
<organism evidence="2 3">
    <name type="scientific">Colletotrichum musicola</name>
    <dbReference type="NCBI Taxonomy" id="2175873"/>
    <lineage>
        <taxon>Eukaryota</taxon>
        <taxon>Fungi</taxon>
        <taxon>Dikarya</taxon>
        <taxon>Ascomycota</taxon>
        <taxon>Pezizomycotina</taxon>
        <taxon>Sordariomycetes</taxon>
        <taxon>Hypocreomycetidae</taxon>
        <taxon>Glomerellales</taxon>
        <taxon>Glomerellaceae</taxon>
        <taxon>Colletotrichum</taxon>
        <taxon>Colletotrichum orchidearum species complex</taxon>
    </lineage>
</organism>
<evidence type="ECO:0000313" key="2">
    <source>
        <dbReference type="EMBL" id="KAF6790021.1"/>
    </source>
</evidence>
<proteinExistence type="predicted"/>
<reference evidence="2" key="1">
    <citation type="journal article" date="2020" name="Phytopathology">
        <title>Genome Sequence Resources of Colletotrichum truncatum, C. plurivorum, C. musicola, and C. sojae: Four Species Pathogenic to Soybean (Glycine max).</title>
        <authorList>
            <person name="Rogerio F."/>
            <person name="Boufleur T.R."/>
            <person name="Ciampi-Guillardi M."/>
            <person name="Sukno S.A."/>
            <person name="Thon M.R."/>
            <person name="Massola Junior N.S."/>
            <person name="Baroncelli R."/>
        </authorList>
    </citation>
    <scope>NUCLEOTIDE SEQUENCE</scope>
    <source>
        <strain evidence="2">LFN0074</strain>
    </source>
</reference>
<comment type="caution">
    <text evidence="2">The sequence shown here is derived from an EMBL/GenBank/DDBJ whole genome shotgun (WGS) entry which is preliminary data.</text>
</comment>
<evidence type="ECO:0000256" key="1">
    <source>
        <dbReference type="SAM" id="MobiDB-lite"/>
    </source>
</evidence>
<keyword evidence="3" id="KW-1185">Reference proteome</keyword>
<dbReference type="AlphaFoldDB" id="A0A8H6IQ48"/>
<gene>
    <name evidence="2" type="ORF">CMUS01_16294</name>
</gene>
<evidence type="ECO:0000313" key="3">
    <source>
        <dbReference type="Proteomes" id="UP000639643"/>
    </source>
</evidence>
<protein>
    <submittedName>
        <fullName evidence="2">Uncharacterized protein</fullName>
    </submittedName>
</protein>
<feature type="compositionally biased region" description="Acidic residues" evidence="1">
    <location>
        <begin position="157"/>
        <end position="173"/>
    </location>
</feature>
<accession>A0A8H6IQ48</accession>
<sequence length="184" mass="18236">MCLSSVESAGESVHLVVGQTSPLHASRAARGRADGDAVAGTAENAGEVHAGGRDVVELGNCANMSVNLHVWSQFQPLGILTTASGDRADDANALALDLAAALVEVVRGDVAGADLALLDVELGDVVEAEEVALPDAAGARVAVALAGDGAADGTTADADEGDDVGDLGDEGEEDGHLGGLVFEV</sequence>